<accession>A0A518IRD0</accession>
<keyword evidence="3" id="KW-1185">Reference proteome</keyword>
<protein>
    <submittedName>
        <fullName evidence="2">Uncharacterized protein</fullName>
    </submittedName>
</protein>
<proteinExistence type="predicted"/>
<dbReference type="Proteomes" id="UP000316770">
    <property type="component" value="Chromosome"/>
</dbReference>
<evidence type="ECO:0000313" key="2">
    <source>
        <dbReference type="EMBL" id="QDV55642.1"/>
    </source>
</evidence>
<keyword evidence="1" id="KW-0812">Transmembrane</keyword>
<organism evidence="2 3">
    <name type="scientific">Rosistilla oblonga</name>
    <dbReference type="NCBI Taxonomy" id="2527990"/>
    <lineage>
        <taxon>Bacteria</taxon>
        <taxon>Pseudomonadati</taxon>
        <taxon>Planctomycetota</taxon>
        <taxon>Planctomycetia</taxon>
        <taxon>Pirellulales</taxon>
        <taxon>Pirellulaceae</taxon>
        <taxon>Rosistilla</taxon>
    </lineage>
</organism>
<feature type="transmembrane region" description="Helical" evidence="1">
    <location>
        <begin position="119"/>
        <end position="140"/>
    </location>
</feature>
<evidence type="ECO:0000313" key="3">
    <source>
        <dbReference type="Proteomes" id="UP000316770"/>
    </source>
</evidence>
<evidence type="ECO:0000256" key="1">
    <source>
        <dbReference type="SAM" id="Phobius"/>
    </source>
</evidence>
<name>A0A518IRD0_9BACT</name>
<keyword evidence="1" id="KW-0472">Membrane</keyword>
<sequence>MSDVSTPASFFRCPISGERAIGVLKVGRRRIPVTLVDASIEGYTLRVAKKYARKLRKDRKWILIAQHERTLVWPQWRFTAENGAATIAVCRLQDITPQEGVRRTWQLTGSIPKDSGSSISGMALGGMLLLMIAIVCLPGIGDDLGTAPRIGSFLSDALRGFGISVRQFLNS</sequence>
<gene>
    <name evidence="2" type="ORF">Mal33_16200</name>
</gene>
<reference evidence="2 3" key="1">
    <citation type="submission" date="2019-02" db="EMBL/GenBank/DDBJ databases">
        <title>Deep-cultivation of Planctomycetes and their phenomic and genomic characterization uncovers novel biology.</title>
        <authorList>
            <person name="Wiegand S."/>
            <person name="Jogler M."/>
            <person name="Boedeker C."/>
            <person name="Pinto D."/>
            <person name="Vollmers J."/>
            <person name="Rivas-Marin E."/>
            <person name="Kohn T."/>
            <person name="Peeters S.H."/>
            <person name="Heuer A."/>
            <person name="Rast P."/>
            <person name="Oberbeckmann S."/>
            <person name="Bunk B."/>
            <person name="Jeske O."/>
            <person name="Meyerdierks A."/>
            <person name="Storesund J.E."/>
            <person name="Kallscheuer N."/>
            <person name="Luecker S."/>
            <person name="Lage O.M."/>
            <person name="Pohl T."/>
            <person name="Merkel B.J."/>
            <person name="Hornburger P."/>
            <person name="Mueller R.-W."/>
            <person name="Bruemmer F."/>
            <person name="Labrenz M."/>
            <person name="Spormann A.M."/>
            <person name="Op den Camp H."/>
            <person name="Overmann J."/>
            <person name="Amann R."/>
            <person name="Jetten M.S.M."/>
            <person name="Mascher T."/>
            <person name="Medema M.H."/>
            <person name="Devos D.P."/>
            <person name="Kaster A.-K."/>
            <person name="Ovreas L."/>
            <person name="Rohde M."/>
            <person name="Galperin M.Y."/>
            <person name="Jogler C."/>
        </authorList>
    </citation>
    <scope>NUCLEOTIDE SEQUENCE [LARGE SCALE GENOMIC DNA]</scope>
    <source>
        <strain evidence="2 3">Mal33</strain>
    </source>
</reference>
<dbReference type="EMBL" id="CP036318">
    <property type="protein sequence ID" value="QDV55642.1"/>
    <property type="molecule type" value="Genomic_DNA"/>
</dbReference>
<dbReference type="AlphaFoldDB" id="A0A518IRD0"/>
<dbReference type="RefSeq" id="WP_145283523.1">
    <property type="nucleotide sequence ID" value="NZ_CP036318.1"/>
</dbReference>
<keyword evidence="1" id="KW-1133">Transmembrane helix</keyword>